<dbReference type="Gene3D" id="3.90.550.10">
    <property type="entry name" value="Spore Coat Polysaccharide Biosynthesis Protein SpsA, Chain A"/>
    <property type="match status" value="1"/>
</dbReference>
<dbReference type="CDD" id="cd02516">
    <property type="entry name" value="CDP-ME_synthetase"/>
    <property type="match status" value="1"/>
</dbReference>
<sequence>MTETAPIPRLHALVPCAGVGLRAQANGPKQYADLEGRPVVMHTLDALLAVPRLARILVVVAPGDGFLPVPDARVEVADCGGVSRAQSVFNGVERLLESGADPADWVLVHDAARCLVAPALVEALIDACIDDPVGGLLALPVADTLKRSVEGRAAETIERSDKWLAQTPQMARLGLLHRALAARAPAFVGVTDEARALEGLGLRPRLVPGSPWNIKLTYPQDFVLARALLRSLA</sequence>
<dbReference type="PROSITE" id="PS01295">
    <property type="entry name" value="ISPD"/>
    <property type="match status" value="1"/>
</dbReference>
<protein>
    <recommendedName>
        <fullName evidence="7">2-C-methyl-D-erythritol 4-phosphate cytidylyltransferase</fullName>
        <ecNumber evidence="7">2.7.7.60</ecNumber>
    </recommendedName>
    <alternativeName>
        <fullName evidence="7">4-diphosphocytidyl-2C-methyl-D-erythritol synthase</fullName>
    </alternativeName>
    <alternativeName>
        <fullName evidence="7">MEP cytidylyltransferase</fullName>
        <shortName evidence="7">MCT</shortName>
    </alternativeName>
</protein>
<name>A0A3N4UPQ3_9BURK</name>
<dbReference type="Proteomes" id="UP000272193">
    <property type="component" value="Unassembled WGS sequence"/>
</dbReference>
<dbReference type="OrthoDB" id="9806837at2"/>
<feature type="site" description="Positions MEP for the nucleophilic attack" evidence="7">
    <location>
        <position position="159"/>
    </location>
</feature>
<evidence type="ECO:0000256" key="1">
    <source>
        <dbReference type="ARBA" id="ARBA00001282"/>
    </source>
</evidence>
<dbReference type="SUPFAM" id="SSF53448">
    <property type="entry name" value="Nucleotide-diphospho-sugar transferases"/>
    <property type="match status" value="1"/>
</dbReference>
<dbReference type="UniPathway" id="UPA00056">
    <property type="reaction ID" value="UER00093"/>
</dbReference>
<comment type="similarity">
    <text evidence="3 7">Belongs to the IspD/TarI cytidylyltransferase family. IspD subfamily.</text>
</comment>
<keyword evidence="9" id="KW-1185">Reference proteome</keyword>
<evidence type="ECO:0000256" key="6">
    <source>
        <dbReference type="ARBA" id="ARBA00023229"/>
    </source>
</evidence>
<feature type="site" description="Transition state stabilizer" evidence="7">
    <location>
        <position position="22"/>
    </location>
</feature>
<feature type="site" description="Transition state stabilizer" evidence="7">
    <location>
        <position position="29"/>
    </location>
</feature>
<proteinExistence type="inferred from homology"/>
<dbReference type="NCBIfam" id="TIGR00453">
    <property type="entry name" value="ispD"/>
    <property type="match status" value="1"/>
</dbReference>
<dbReference type="InterPro" id="IPR001228">
    <property type="entry name" value="IspD"/>
</dbReference>
<keyword evidence="6 7" id="KW-0414">Isoprene biosynthesis</keyword>
<comment type="catalytic activity">
    <reaction evidence="1 7">
        <text>2-C-methyl-D-erythritol 4-phosphate + CTP + H(+) = 4-CDP-2-C-methyl-D-erythritol + diphosphate</text>
        <dbReference type="Rhea" id="RHEA:13429"/>
        <dbReference type="ChEBI" id="CHEBI:15378"/>
        <dbReference type="ChEBI" id="CHEBI:33019"/>
        <dbReference type="ChEBI" id="CHEBI:37563"/>
        <dbReference type="ChEBI" id="CHEBI:57823"/>
        <dbReference type="ChEBI" id="CHEBI:58262"/>
        <dbReference type="EC" id="2.7.7.60"/>
    </reaction>
</comment>
<dbReference type="AlphaFoldDB" id="A0A3N4UPQ3"/>
<comment type="function">
    <text evidence="7">Catalyzes the formation of 4-diphosphocytidyl-2-C-methyl-D-erythritol from CTP and 2-C-methyl-D-erythritol 4-phosphate (MEP).</text>
</comment>
<dbReference type="GO" id="GO:0050518">
    <property type="term" value="F:2-C-methyl-D-erythritol 4-phosphate cytidylyltransferase activity"/>
    <property type="evidence" value="ECO:0007669"/>
    <property type="project" value="UniProtKB-UniRule"/>
</dbReference>
<gene>
    <name evidence="7" type="primary">ispD</name>
    <name evidence="8" type="ORF">EDC62_0295</name>
</gene>
<dbReference type="PANTHER" id="PTHR32125">
    <property type="entry name" value="2-C-METHYL-D-ERYTHRITOL 4-PHOSPHATE CYTIDYLYLTRANSFERASE, CHLOROPLASTIC"/>
    <property type="match status" value="1"/>
</dbReference>
<comment type="caution">
    <text evidence="8">The sequence shown here is derived from an EMBL/GenBank/DDBJ whole genome shotgun (WGS) entry which is preliminary data.</text>
</comment>
<dbReference type="Pfam" id="PF01128">
    <property type="entry name" value="IspD"/>
    <property type="match status" value="1"/>
</dbReference>
<keyword evidence="5 7" id="KW-0548">Nucleotidyltransferase</keyword>
<organism evidence="8 9">
    <name type="scientific">Tibeticola sediminis</name>
    <dbReference type="NCBI Taxonomy" id="1917811"/>
    <lineage>
        <taxon>Bacteria</taxon>
        <taxon>Pseudomonadati</taxon>
        <taxon>Pseudomonadota</taxon>
        <taxon>Betaproteobacteria</taxon>
        <taxon>Burkholderiales</taxon>
        <taxon>Comamonadaceae</taxon>
        <taxon>Tibeticola</taxon>
    </lineage>
</organism>
<evidence type="ECO:0000256" key="3">
    <source>
        <dbReference type="ARBA" id="ARBA00009789"/>
    </source>
</evidence>
<dbReference type="InterPro" id="IPR050088">
    <property type="entry name" value="IspD/TarI_cytidylyltransf_bact"/>
</dbReference>
<dbReference type="InterPro" id="IPR018294">
    <property type="entry name" value="ISPD_synthase_CS"/>
</dbReference>
<feature type="site" description="Positions MEP for the nucleophilic attack" evidence="7">
    <location>
        <position position="215"/>
    </location>
</feature>
<evidence type="ECO:0000256" key="2">
    <source>
        <dbReference type="ARBA" id="ARBA00004787"/>
    </source>
</evidence>
<dbReference type="EMBL" id="RKQL01000001">
    <property type="protein sequence ID" value="RPE72602.1"/>
    <property type="molecule type" value="Genomic_DNA"/>
</dbReference>
<comment type="pathway">
    <text evidence="2 7">Isoprenoid biosynthesis; isopentenyl diphosphate biosynthesis via DXP pathway; isopentenyl diphosphate from 1-deoxy-D-xylulose 5-phosphate: step 2/6.</text>
</comment>
<reference evidence="8 9" key="1">
    <citation type="submission" date="2018-11" db="EMBL/GenBank/DDBJ databases">
        <title>Genomic Encyclopedia of Type Strains, Phase IV (KMG-IV): sequencing the most valuable type-strain genomes for metagenomic binning, comparative biology and taxonomic classification.</title>
        <authorList>
            <person name="Goeker M."/>
        </authorList>
    </citation>
    <scope>NUCLEOTIDE SEQUENCE [LARGE SCALE GENOMIC DNA]</scope>
    <source>
        <strain evidence="8 9">DSM 101684</strain>
    </source>
</reference>
<dbReference type="InterPro" id="IPR029044">
    <property type="entry name" value="Nucleotide-diphossugar_trans"/>
</dbReference>
<dbReference type="PANTHER" id="PTHR32125:SF4">
    <property type="entry name" value="2-C-METHYL-D-ERYTHRITOL 4-PHOSPHATE CYTIDYLYLTRANSFERASE, CHLOROPLASTIC"/>
    <property type="match status" value="1"/>
</dbReference>
<dbReference type="EC" id="2.7.7.60" evidence="7"/>
<evidence type="ECO:0000313" key="9">
    <source>
        <dbReference type="Proteomes" id="UP000272193"/>
    </source>
</evidence>
<dbReference type="InterPro" id="IPR034683">
    <property type="entry name" value="IspD/TarI"/>
</dbReference>
<accession>A0A3N4UPQ3</accession>
<evidence type="ECO:0000256" key="7">
    <source>
        <dbReference type="HAMAP-Rule" id="MF_00108"/>
    </source>
</evidence>
<dbReference type="HAMAP" id="MF_00108">
    <property type="entry name" value="IspD"/>
    <property type="match status" value="1"/>
</dbReference>
<evidence type="ECO:0000256" key="4">
    <source>
        <dbReference type="ARBA" id="ARBA00022679"/>
    </source>
</evidence>
<dbReference type="GO" id="GO:0019288">
    <property type="term" value="P:isopentenyl diphosphate biosynthetic process, methylerythritol 4-phosphate pathway"/>
    <property type="evidence" value="ECO:0007669"/>
    <property type="project" value="UniProtKB-UniRule"/>
</dbReference>
<dbReference type="RefSeq" id="WP_124219660.1">
    <property type="nucleotide sequence ID" value="NZ_RKQL01000001.1"/>
</dbReference>
<keyword evidence="4 7" id="KW-0808">Transferase</keyword>
<evidence type="ECO:0000256" key="5">
    <source>
        <dbReference type="ARBA" id="ARBA00022695"/>
    </source>
</evidence>
<dbReference type="FunFam" id="3.90.550.10:FF:000003">
    <property type="entry name" value="2-C-methyl-D-erythritol 4-phosphate cytidylyltransferase"/>
    <property type="match status" value="1"/>
</dbReference>
<evidence type="ECO:0000313" key="8">
    <source>
        <dbReference type="EMBL" id="RPE72602.1"/>
    </source>
</evidence>